<dbReference type="PANTHER" id="PTHR35311:SF1">
    <property type="entry name" value="PROTEIN EMBRYO DEFECTIVE 1674"/>
    <property type="match status" value="1"/>
</dbReference>
<name>A0A8X7VUE5_BRACI</name>
<reference evidence="3 4" key="1">
    <citation type="submission" date="2020-02" db="EMBL/GenBank/DDBJ databases">
        <authorList>
            <person name="Ma Q."/>
            <person name="Huang Y."/>
            <person name="Song X."/>
            <person name="Pei D."/>
        </authorList>
    </citation>
    <scope>NUCLEOTIDE SEQUENCE [LARGE SCALE GENOMIC DNA]</scope>
    <source>
        <strain evidence="3">Sxm20200214</strain>
        <tissue evidence="3">Leaf</tissue>
    </source>
</reference>
<sequence>MATTKSKPHSLSARRSPPRTRSGALPKPLSTPATRSRFLPKPNSDEITPRTPFSFKSITPTIGGTPKSVSLSDWWLTNDGKGLGVAGFESEARLFSSAAISTRHDSTTLETSDGITVSISGFINRSRSLENGFSSEVCNRFLLGFPYHWKDYTEEGFVEEEDEEEEDDYGVSFDDIPVDRFEDVLFTASPRFQDKILGDAIDSLRDLLRGRPDQECQKKPEKECEERSDKTPIRMDGGDEEEGLVLSDEGVKTRGMLRRREEGELSIGERLHRSSKKKKGEKGENFLLRVCFRNIVV</sequence>
<protein>
    <recommendedName>
        <fullName evidence="2">SANTA domain-containing protein</fullName>
    </recommendedName>
</protein>
<keyword evidence="4" id="KW-1185">Reference proteome</keyword>
<evidence type="ECO:0000259" key="2">
    <source>
        <dbReference type="Pfam" id="PF09133"/>
    </source>
</evidence>
<dbReference type="PANTHER" id="PTHR35311">
    <property type="entry name" value="KINETOCHORE-ASSOCIATED PROTEIN KNL-2 HOMOLOG"/>
    <property type="match status" value="1"/>
</dbReference>
<feature type="region of interest" description="Disordered" evidence="1">
    <location>
        <begin position="215"/>
        <end position="250"/>
    </location>
</feature>
<dbReference type="Proteomes" id="UP000886595">
    <property type="component" value="Unassembled WGS sequence"/>
</dbReference>
<comment type="caution">
    <text evidence="3">The sequence shown here is derived from an EMBL/GenBank/DDBJ whole genome shotgun (WGS) entry which is preliminary data.</text>
</comment>
<dbReference type="OrthoDB" id="118550at2759"/>
<organism evidence="3 4">
    <name type="scientific">Brassica carinata</name>
    <name type="common">Ethiopian mustard</name>
    <name type="synonym">Abyssinian cabbage</name>
    <dbReference type="NCBI Taxonomy" id="52824"/>
    <lineage>
        <taxon>Eukaryota</taxon>
        <taxon>Viridiplantae</taxon>
        <taxon>Streptophyta</taxon>
        <taxon>Embryophyta</taxon>
        <taxon>Tracheophyta</taxon>
        <taxon>Spermatophyta</taxon>
        <taxon>Magnoliopsida</taxon>
        <taxon>eudicotyledons</taxon>
        <taxon>Gunneridae</taxon>
        <taxon>Pentapetalae</taxon>
        <taxon>rosids</taxon>
        <taxon>malvids</taxon>
        <taxon>Brassicales</taxon>
        <taxon>Brassicaceae</taxon>
        <taxon>Brassiceae</taxon>
        <taxon>Brassica</taxon>
    </lineage>
</organism>
<evidence type="ECO:0000313" key="4">
    <source>
        <dbReference type="Proteomes" id="UP000886595"/>
    </source>
</evidence>
<accession>A0A8X7VUE5</accession>
<evidence type="ECO:0000313" key="3">
    <source>
        <dbReference type="EMBL" id="KAG2317068.1"/>
    </source>
</evidence>
<evidence type="ECO:0000256" key="1">
    <source>
        <dbReference type="SAM" id="MobiDB-lite"/>
    </source>
</evidence>
<feature type="domain" description="SANTA" evidence="2">
    <location>
        <begin position="69"/>
        <end position="152"/>
    </location>
</feature>
<dbReference type="AlphaFoldDB" id="A0A8X7VUE5"/>
<dbReference type="InterPro" id="IPR015216">
    <property type="entry name" value="SANTA"/>
</dbReference>
<dbReference type="EMBL" id="JAAMPC010000004">
    <property type="protein sequence ID" value="KAG2317068.1"/>
    <property type="molecule type" value="Genomic_DNA"/>
</dbReference>
<feature type="region of interest" description="Disordered" evidence="1">
    <location>
        <begin position="1"/>
        <end position="52"/>
    </location>
</feature>
<feature type="compositionally biased region" description="Basic and acidic residues" evidence="1">
    <location>
        <begin position="215"/>
        <end position="237"/>
    </location>
</feature>
<proteinExistence type="predicted"/>
<dbReference type="InterPro" id="IPR053090">
    <property type="entry name" value="Centromere_KNL-2_homolog"/>
</dbReference>
<dbReference type="Pfam" id="PF09133">
    <property type="entry name" value="SANTA"/>
    <property type="match status" value="1"/>
</dbReference>
<gene>
    <name evidence="3" type="ORF">Bca52824_020190</name>
</gene>